<dbReference type="SUPFAM" id="SSF50475">
    <property type="entry name" value="FMN-binding split barrel"/>
    <property type="match status" value="1"/>
</dbReference>
<reference evidence="4" key="1">
    <citation type="submission" date="2016-08" db="EMBL/GenBank/DDBJ databases">
        <title>Complete Genome Seqeunce of Paenibacillus sp. BIHB 4019 from tea rhizoplane.</title>
        <authorList>
            <person name="Thakur R."/>
            <person name="Swarnkar M.K."/>
            <person name="Gulati A."/>
        </authorList>
    </citation>
    <scope>NUCLEOTIDE SEQUENCE [LARGE SCALE GENOMIC DNA]</scope>
    <source>
        <strain evidence="4">BIHB4019</strain>
    </source>
</reference>
<dbReference type="Gene3D" id="3.40.1670.10">
    <property type="entry name" value="UbiD C-terminal domain-like"/>
    <property type="match status" value="1"/>
</dbReference>
<organism evidence="4">
    <name type="scientific">Paenibacillus sp. BIHB 4019</name>
    <dbReference type="NCBI Taxonomy" id="1870819"/>
    <lineage>
        <taxon>Bacteria</taxon>
        <taxon>Bacillati</taxon>
        <taxon>Bacillota</taxon>
        <taxon>Bacilli</taxon>
        <taxon>Bacillales</taxon>
        <taxon>Paenibacillaceae</taxon>
        <taxon>Paenibacillus</taxon>
    </lineage>
</organism>
<dbReference type="InterPro" id="IPR049383">
    <property type="entry name" value="UbiD-like_N"/>
</dbReference>
<proteinExistence type="predicted"/>
<dbReference type="AlphaFoldDB" id="A0A1B2DL32"/>
<dbReference type="PANTHER" id="PTHR30108:SF7">
    <property type="entry name" value="3-POLYPRENYL-4-HYDROXYBENZOATE DECARBOXYLASE"/>
    <property type="match status" value="1"/>
</dbReference>
<feature type="domain" description="3-octaprenyl-4-hydroxybenzoate carboxy-lyase-like N-terminal" evidence="2">
    <location>
        <begin position="11"/>
        <end position="85"/>
    </location>
</feature>
<dbReference type="GO" id="GO:0016831">
    <property type="term" value="F:carboxy-lyase activity"/>
    <property type="evidence" value="ECO:0007669"/>
    <property type="project" value="InterPro"/>
</dbReference>
<name>A0A1B2DL32_9BACL</name>
<dbReference type="InterPro" id="IPR002830">
    <property type="entry name" value="UbiD"/>
</dbReference>
<evidence type="ECO:0000259" key="1">
    <source>
        <dbReference type="Pfam" id="PF01977"/>
    </source>
</evidence>
<dbReference type="EMBL" id="CP016808">
    <property type="protein sequence ID" value="ANY68409.1"/>
    <property type="molecule type" value="Genomic_DNA"/>
</dbReference>
<feature type="domain" description="3-octaprenyl-4-hydroxybenzoate carboxy-lyase-like Rift-related" evidence="1">
    <location>
        <begin position="123"/>
        <end position="315"/>
    </location>
</feature>
<dbReference type="InterPro" id="IPR048304">
    <property type="entry name" value="UbiD_Rift_dom"/>
</dbReference>
<dbReference type="RefSeq" id="WP_099519551.1">
    <property type="nucleotide sequence ID" value="NZ_CP016808.1"/>
</dbReference>
<dbReference type="Pfam" id="PF20696">
    <property type="entry name" value="UbiD_C"/>
    <property type="match status" value="1"/>
</dbReference>
<dbReference type="GO" id="GO:0005737">
    <property type="term" value="C:cytoplasm"/>
    <property type="evidence" value="ECO:0007669"/>
    <property type="project" value="TreeGrafter"/>
</dbReference>
<gene>
    <name evidence="4" type="ORF">BBD42_19490</name>
</gene>
<feature type="domain" description="3-octaprenyl-4-hydroxybenzoate carboxy-lyase-like C-terminal" evidence="3">
    <location>
        <begin position="322"/>
        <end position="455"/>
    </location>
</feature>
<keyword evidence="4" id="KW-0456">Lyase</keyword>
<evidence type="ECO:0000313" key="4">
    <source>
        <dbReference type="EMBL" id="ANY68409.1"/>
    </source>
</evidence>
<dbReference type="PANTHER" id="PTHR30108">
    <property type="entry name" value="3-OCTAPRENYL-4-HYDROXYBENZOATE CARBOXY-LYASE-RELATED"/>
    <property type="match status" value="1"/>
</dbReference>
<dbReference type="Pfam" id="PF01977">
    <property type="entry name" value="UbiD"/>
    <property type="match status" value="1"/>
</dbReference>
<sequence>MYRHLEQCVLDLEQNGHLVRIKEEVDPHLEMAAIHMKVFEAGGPALLFENVKGSKFRALSNLFGTVERSKFMFRHTWESTQRVIDLRGAPMKAMKNPFGHIGTGLAAWKALPKQSSGSVPVAAQEIQISDLPLIKHWPDDGGAFVTLPQVFTEQPGKPGLMNANLGMYRVQLNGNDYELNKEIGVHYQIHRGIGIHQDMANKLGKPLKVSIFVGGPPAHTLAAVMPLPEGLSEMTFAGLLAGRRFRYSYRDGFVLSNDADFVITGEIHPGETKPEGPFGDHLGYYSLTHPFPLMKVHKVYAKPNAIWPFTVVGRPPQEDTAFGALIHELTGDAIKQEIPGVKEVHAVDAAGVHPLLFAIGSERYTPYQQVKRPTEILTLANRILGTGQLSLAKYLFITAEDKQPVTTHHEAEFLAYVLERLELRRDIHFYTNTTIDTLDYSGTGLNEGSKVVFAAYGEKIRELCRETPDVLKELRGFENARLVMPGVVAIQGPAFTSYADAKGQLQGLSEAIAEKGPLPSCPMIILCDDSTFLSAKVDNFLWATFTRSNPSHDIYGVNSGYEHKHWACDNVIIDARTKPHQAPPLIADPAVEKRIERLFTTGASLGGLKL</sequence>
<dbReference type="Pfam" id="PF20695">
    <property type="entry name" value="UbiD_N"/>
    <property type="match status" value="1"/>
</dbReference>
<evidence type="ECO:0000259" key="3">
    <source>
        <dbReference type="Pfam" id="PF20696"/>
    </source>
</evidence>
<dbReference type="SUPFAM" id="SSF143968">
    <property type="entry name" value="UbiD C-terminal domain-like"/>
    <property type="match status" value="2"/>
</dbReference>
<evidence type="ECO:0000259" key="2">
    <source>
        <dbReference type="Pfam" id="PF20695"/>
    </source>
</evidence>
<dbReference type="NCBIfam" id="TIGR00148">
    <property type="entry name" value="UbiD family decarboxylase"/>
    <property type="match status" value="1"/>
</dbReference>
<dbReference type="InterPro" id="IPR049381">
    <property type="entry name" value="UbiD-like_C"/>
</dbReference>
<accession>A0A1B2DL32</accession>
<protein>
    <submittedName>
        <fullName evidence="4">3-octaprenyl-4-hydroxybenzoate carboxy-lyase</fullName>
    </submittedName>
</protein>